<dbReference type="PANTHER" id="PTHR10984:SF25">
    <property type="entry name" value="ENDOPLASMIC RETICULUM-GOLGI INTERMEDIATE COMPARTMENT PROTEIN 3"/>
    <property type="match status" value="1"/>
</dbReference>
<evidence type="ECO:0000259" key="7">
    <source>
        <dbReference type="Pfam" id="PF07970"/>
    </source>
</evidence>
<evidence type="ECO:0000256" key="4">
    <source>
        <dbReference type="ARBA" id="ARBA00022989"/>
    </source>
</evidence>
<reference evidence="9" key="1">
    <citation type="submission" date="2021-01" db="EMBL/GenBank/DDBJ databases">
        <authorList>
            <consortium name="Genoscope - CEA"/>
            <person name="William W."/>
        </authorList>
    </citation>
    <scope>NUCLEOTIDE SEQUENCE</scope>
</reference>
<organism evidence="9 10">
    <name type="scientific">Paramecium primaurelia</name>
    <dbReference type="NCBI Taxonomy" id="5886"/>
    <lineage>
        <taxon>Eukaryota</taxon>
        <taxon>Sar</taxon>
        <taxon>Alveolata</taxon>
        <taxon>Ciliophora</taxon>
        <taxon>Intramacronucleata</taxon>
        <taxon>Oligohymenophorea</taxon>
        <taxon>Peniculida</taxon>
        <taxon>Parameciidae</taxon>
        <taxon>Paramecium</taxon>
    </lineage>
</organism>
<evidence type="ECO:0000313" key="10">
    <source>
        <dbReference type="Proteomes" id="UP000688137"/>
    </source>
</evidence>
<feature type="domain" description="Endoplasmic reticulum vesicle transporter C-terminal" evidence="7">
    <location>
        <begin position="133"/>
        <end position="314"/>
    </location>
</feature>
<dbReference type="Pfam" id="PF07970">
    <property type="entry name" value="COPIIcoated_ERV"/>
    <property type="match status" value="1"/>
</dbReference>
<dbReference type="OMA" id="INEAQMT"/>
<proteinExistence type="inferred from homology"/>
<feature type="transmembrane region" description="Helical" evidence="6">
    <location>
        <begin position="293"/>
        <end position="318"/>
    </location>
</feature>
<evidence type="ECO:0000256" key="6">
    <source>
        <dbReference type="SAM" id="Phobius"/>
    </source>
</evidence>
<accession>A0A8S1NJ32</accession>
<dbReference type="EMBL" id="CAJJDM010000085">
    <property type="protein sequence ID" value="CAD8089015.1"/>
    <property type="molecule type" value="Genomic_DNA"/>
</dbReference>
<comment type="caution">
    <text evidence="9">The sequence shown here is derived from an EMBL/GenBank/DDBJ whole genome shotgun (WGS) entry which is preliminary data.</text>
</comment>
<dbReference type="PANTHER" id="PTHR10984">
    <property type="entry name" value="ENDOPLASMIC RETICULUM-GOLGI INTERMEDIATE COMPARTMENT PROTEIN"/>
    <property type="match status" value="1"/>
</dbReference>
<dbReference type="InterPro" id="IPR039542">
    <property type="entry name" value="Erv_N"/>
</dbReference>
<protein>
    <submittedName>
        <fullName evidence="9">Uncharacterized protein</fullName>
    </submittedName>
</protein>
<evidence type="ECO:0000259" key="8">
    <source>
        <dbReference type="Pfam" id="PF13850"/>
    </source>
</evidence>
<keyword evidence="4 6" id="KW-1133">Transmembrane helix</keyword>
<keyword evidence="3 6" id="KW-0812">Transmembrane</keyword>
<dbReference type="InterPro" id="IPR012936">
    <property type="entry name" value="Erv_C"/>
</dbReference>
<comment type="subcellular location">
    <subcellularLocation>
        <location evidence="1">Membrane</location>
        <topology evidence="1">Multi-pass membrane protein</topology>
    </subcellularLocation>
</comment>
<dbReference type="Pfam" id="PF13850">
    <property type="entry name" value="ERGIC_N"/>
    <property type="match status" value="1"/>
</dbReference>
<comment type="similarity">
    <text evidence="2">Belongs to the ERGIC family.</text>
</comment>
<name>A0A8S1NJ32_PARPR</name>
<evidence type="ECO:0000256" key="5">
    <source>
        <dbReference type="ARBA" id="ARBA00023136"/>
    </source>
</evidence>
<dbReference type="GO" id="GO:0016020">
    <property type="term" value="C:membrane"/>
    <property type="evidence" value="ECO:0007669"/>
    <property type="project" value="UniProtKB-SubCell"/>
</dbReference>
<dbReference type="InterPro" id="IPR045888">
    <property type="entry name" value="Erv"/>
</dbReference>
<feature type="transmembrane region" description="Helical" evidence="6">
    <location>
        <begin position="21"/>
        <end position="40"/>
    </location>
</feature>
<dbReference type="GO" id="GO:0030134">
    <property type="term" value="C:COPII-coated ER to Golgi transport vesicle"/>
    <property type="evidence" value="ECO:0007669"/>
    <property type="project" value="TreeGrafter"/>
</dbReference>
<evidence type="ECO:0000256" key="1">
    <source>
        <dbReference type="ARBA" id="ARBA00004141"/>
    </source>
</evidence>
<dbReference type="GO" id="GO:0005783">
    <property type="term" value="C:endoplasmic reticulum"/>
    <property type="evidence" value="ECO:0007669"/>
    <property type="project" value="TreeGrafter"/>
</dbReference>
<feature type="domain" description="Endoplasmic reticulum vesicle transporter N-terminal" evidence="8">
    <location>
        <begin position="3"/>
        <end position="91"/>
    </location>
</feature>
<sequence>MGLRQLDFFRKLNTDIGDTSSSLGGFLTMIAFALVTILTMNECRLFFSTELNYQTVIDNDTEQFIKVYLDMIVGAPCMVLSLDQQDEVGVHVMDVSGTLKKISLDKDRHVLPSIDNNERPNYRGSEQELIDAIEAINQGDQCQLKGFFQVNKVPGNFHVSYHAHHHLIQRIHQRDLQTYRKLKLDHSIYELRFGEISTSSKMKKYPKSLQKFQSSWKSIAKQAPEGEKQDYEYYINALPVRFYDENERNYQTLYKYSINEAQMTRTFTEIDSIYFKYQISPVNMVYSIQKKSVYHFIVQLLAIVGGVFAVIGILNSIIQKAI</sequence>
<dbReference type="AlphaFoldDB" id="A0A8S1NJ32"/>
<dbReference type="Proteomes" id="UP000688137">
    <property type="component" value="Unassembled WGS sequence"/>
</dbReference>
<keyword evidence="5 6" id="KW-0472">Membrane</keyword>
<gene>
    <name evidence="9" type="ORF">PPRIM_AZ9-3.1.T0820188</name>
</gene>
<evidence type="ECO:0000256" key="2">
    <source>
        <dbReference type="ARBA" id="ARBA00005648"/>
    </source>
</evidence>
<evidence type="ECO:0000313" key="9">
    <source>
        <dbReference type="EMBL" id="CAD8089015.1"/>
    </source>
</evidence>
<evidence type="ECO:0000256" key="3">
    <source>
        <dbReference type="ARBA" id="ARBA00022692"/>
    </source>
</evidence>
<keyword evidence="10" id="KW-1185">Reference proteome</keyword>